<dbReference type="InParanoid" id="A0A6J0TG06"/>
<name>A0A6J0TG06_9SAUR</name>
<feature type="region of interest" description="Disordered" evidence="9">
    <location>
        <begin position="1001"/>
        <end position="1081"/>
    </location>
</feature>
<feature type="compositionally biased region" description="Basic and acidic residues" evidence="9">
    <location>
        <begin position="613"/>
        <end position="625"/>
    </location>
</feature>
<feature type="compositionally biased region" description="Polar residues" evidence="9">
    <location>
        <begin position="460"/>
        <end position="478"/>
    </location>
</feature>
<evidence type="ECO:0000256" key="4">
    <source>
        <dbReference type="ARBA" id="ARBA00023015"/>
    </source>
</evidence>
<keyword evidence="6" id="KW-0804">Transcription</keyword>
<dbReference type="RefSeq" id="XP_020646483.2">
    <property type="nucleotide sequence ID" value="XM_020790824.2"/>
</dbReference>
<feature type="compositionally biased region" description="Basic residues" evidence="9">
    <location>
        <begin position="1483"/>
        <end position="1492"/>
    </location>
</feature>
<reference evidence="12" key="1">
    <citation type="submission" date="2025-08" db="UniProtKB">
        <authorList>
            <consortium name="RefSeq"/>
        </authorList>
    </citation>
    <scope>IDENTIFICATION</scope>
</reference>
<feature type="compositionally biased region" description="Polar residues" evidence="9">
    <location>
        <begin position="1001"/>
        <end position="1015"/>
    </location>
</feature>
<feature type="compositionally biased region" description="Basic and acidic residues" evidence="9">
    <location>
        <begin position="386"/>
        <end position="417"/>
    </location>
</feature>
<dbReference type="PANTHER" id="PTHR15528:SF5">
    <property type="entry name" value="PEROXISOME PROLIFERATOR-ACTIVATED RECEPTOR GAMMA COACTIVATOR-RELATED PROTEIN 1"/>
    <property type="match status" value="1"/>
</dbReference>
<feature type="compositionally biased region" description="Polar residues" evidence="9">
    <location>
        <begin position="957"/>
        <end position="970"/>
    </location>
</feature>
<keyword evidence="4" id="KW-0805">Transcription regulation</keyword>
<dbReference type="PANTHER" id="PTHR15528">
    <property type="entry name" value="PEROXISOME PROLIFERATOR ACTIVATED RECEPTOR GAMMA COACTIVATOR 1 PGC-1 -RELATED"/>
    <property type="match status" value="1"/>
</dbReference>
<dbReference type="InterPro" id="IPR034834">
    <property type="entry name" value="PRC_RRM"/>
</dbReference>
<keyword evidence="3 8" id="KW-0694">RNA-binding</keyword>
<feature type="region of interest" description="Disordered" evidence="9">
    <location>
        <begin position="1364"/>
        <end position="1544"/>
    </location>
</feature>
<feature type="compositionally biased region" description="Acidic residues" evidence="9">
    <location>
        <begin position="221"/>
        <end position="230"/>
    </location>
</feature>
<feature type="compositionally biased region" description="Basic and acidic residues" evidence="9">
    <location>
        <begin position="511"/>
        <end position="527"/>
    </location>
</feature>
<evidence type="ECO:0000256" key="9">
    <source>
        <dbReference type="SAM" id="MobiDB-lite"/>
    </source>
</evidence>
<feature type="compositionally biased region" description="Polar residues" evidence="9">
    <location>
        <begin position="907"/>
        <end position="923"/>
    </location>
</feature>
<feature type="compositionally biased region" description="Basic and acidic residues" evidence="9">
    <location>
        <begin position="546"/>
        <end position="556"/>
    </location>
</feature>
<feature type="region of interest" description="Disordered" evidence="9">
    <location>
        <begin position="366"/>
        <end position="738"/>
    </location>
</feature>
<feature type="region of interest" description="Disordered" evidence="9">
    <location>
        <begin position="1312"/>
        <end position="1347"/>
    </location>
</feature>
<feature type="compositionally biased region" description="Low complexity" evidence="9">
    <location>
        <begin position="191"/>
        <end position="201"/>
    </location>
</feature>
<keyword evidence="2" id="KW-0597">Phosphoprotein</keyword>
<comment type="subcellular location">
    <subcellularLocation>
        <location evidence="1">Nucleus</location>
    </subcellularLocation>
</comment>
<dbReference type="Proteomes" id="UP001652642">
    <property type="component" value="Chromosome 3"/>
</dbReference>
<evidence type="ECO:0000313" key="12">
    <source>
        <dbReference type="RefSeq" id="XP_020646483.2"/>
    </source>
</evidence>
<feature type="compositionally biased region" description="Polar residues" evidence="9">
    <location>
        <begin position="587"/>
        <end position="596"/>
    </location>
</feature>
<feature type="compositionally biased region" description="Polar residues" evidence="9">
    <location>
        <begin position="1177"/>
        <end position="1193"/>
    </location>
</feature>
<gene>
    <name evidence="12" type="primary">PPRC1</name>
</gene>
<feature type="compositionally biased region" description="Polar residues" evidence="9">
    <location>
        <begin position="1383"/>
        <end position="1397"/>
    </location>
</feature>
<keyword evidence="5" id="KW-0010">Activator</keyword>
<dbReference type="GO" id="GO:0003723">
    <property type="term" value="F:RNA binding"/>
    <property type="evidence" value="ECO:0007669"/>
    <property type="project" value="UniProtKB-UniRule"/>
</dbReference>
<feature type="domain" description="RRM" evidence="10">
    <location>
        <begin position="1565"/>
        <end position="1641"/>
    </location>
</feature>
<protein>
    <submittedName>
        <fullName evidence="12">Peroxisome proliferator-activated receptor gamma coactivator-related protein 1</fullName>
    </submittedName>
</protein>
<evidence type="ECO:0000256" key="5">
    <source>
        <dbReference type="ARBA" id="ARBA00023159"/>
    </source>
</evidence>
<feature type="region of interest" description="Disordered" evidence="9">
    <location>
        <begin position="175"/>
        <end position="236"/>
    </location>
</feature>
<evidence type="ECO:0000256" key="2">
    <source>
        <dbReference type="ARBA" id="ARBA00022553"/>
    </source>
</evidence>
<keyword evidence="11" id="KW-1185">Reference proteome</keyword>
<organism evidence="11 12">
    <name type="scientific">Pogona vitticeps</name>
    <name type="common">central bearded dragon</name>
    <dbReference type="NCBI Taxonomy" id="103695"/>
    <lineage>
        <taxon>Eukaryota</taxon>
        <taxon>Metazoa</taxon>
        <taxon>Chordata</taxon>
        <taxon>Craniata</taxon>
        <taxon>Vertebrata</taxon>
        <taxon>Euteleostomi</taxon>
        <taxon>Lepidosauria</taxon>
        <taxon>Squamata</taxon>
        <taxon>Bifurcata</taxon>
        <taxon>Unidentata</taxon>
        <taxon>Episquamata</taxon>
        <taxon>Toxicofera</taxon>
        <taxon>Iguania</taxon>
        <taxon>Acrodonta</taxon>
        <taxon>Agamidae</taxon>
        <taxon>Amphibolurinae</taxon>
        <taxon>Pogona</taxon>
    </lineage>
</organism>
<accession>A0A6J0TG06</accession>
<dbReference type="CDD" id="cd12624">
    <property type="entry name" value="RRM_PRC"/>
    <property type="match status" value="1"/>
</dbReference>
<feature type="compositionally biased region" description="Polar residues" evidence="9">
    <location>
        <begin position="1050"/>
        <end position="1059"/>
    </location>
</feature>
<dbReference type="GeneID" id="110077605"/>
<dbReference type="OrthoDB" id="10047851at2759"/>
<dbReference type="GO" id="GO:0005634">
    <property type="term" value="C:nucleus"/>
    <property type="evidence" value="ECO:0007669"/>
    <property type="project" value="UniProtKB-SubCell"/>
</dbReference>
<dbReference type="GO" id="GO:0045944">
    <property type="term" value="P:positive regulation of transcription by RNA polymerase II"/>
    <property type="evidence" value="ECO:0007669"/>
    <property type="project" value="TreeGrafter"/>
</dbReference>
<dbReference type="SUPFAM" id="SSF54928">
    <property type="entry name" value="RNA-binding domain, RBD"/>
    <property type="match status" value="1"/>
</dbReference>
<dbReference type="Pfam" id="PF00076">
    <property type="entry name" value="RRM_1"/>
    <property type="match status" value="1"/>
</dbReference>
<feature type="compositionally biased region" description="Pro residues" evidence="9">
    <location>
        <begin position="722"/>
        <end position="732"/>
    </location>
</feature>
<keyword evidence="7" id="KW-0539">Nucleus</keyword>
<feature type="compositionally biased region" description="Low complexity" evidence="9">
    <location>
        <begin position="1453"/>
        <end position="1482"/>
    </location>
</feature>
<evidence type="ECO:0000256" key="6">
    <source>
        <dbReference type="ARBA" id="ARBA00023163"/>
    </source>
</evidence>
<dbReference type="InterPro" id="IPR034605">
    <property type="entry name" value="PGC-1"/>
</dbReference>
<evidence type="ECO:0000256" key="3">
    <source>
        <dbReference type="ARBA" id="ARBA00022884"/>
    </source>
</evidence>
<feature type="compositionally biased region" description="Basic residues" evidence="9">
    <location>
        <begin position="440"/>
        <end position="457"/>
    </location>
</feature>
<keyword evidence="12" id="KW-0675">Receptor</keyword>
<feature type="compositionally biased region" description="Basic residues" evidence="9">
    <location>
        <begin position="1529"/>
        <end position="1539"/>
    </location>
</feature>
<dbReference type="InterPro" id="IPR012677">
    <property type="entry name" value="Nucleotide-bd_a/b_plait_sf"/>
</dbReference>
<feature type="compositionally biased region" description="Polar residues" evidence="9">
    <location>
        <begin position="603"/>
        <end position="612"/>
    </location>
</feature>
<dbReference type="PROSITE" id="PS50102">
    <property type="entry name" value="RRM"/>
    <property type="match status" value="1"/>
</dbReference>
<sequence length="1686" mass="182917">MAALWGGGAGHSGAGGTLPLRGGSETVVGSGMASTQYLLAEDLHLASLEAESILEAGEFLETMQDYLDSSVISIIEDFSSLNEAKTCTDAENELSLLTAITEILDSTDDESLSPFDTIPDSELLTSPRERENSSFQRFLGVPVTSPEKDLNTKEDFLEPKLCSIMTEKVEASTGNLPLALTPRSQRDIPASKKSSGKAPSGEWRLFRHRERELSVLQRSDGEEEEDEEGEATTGRRLGLVAGVKDLPAALATKEAEKDRDECDGPCVIAPESISLSELVRSMHPYCQPTFAVCMSPDSQPLAEELLAGPVILEIVPEGGESMEIPVVLHNVEAVELPHKTNNNYVIGREDKEAALLVPLLANTSPVDNTKIAGPDTRLSLDEQAEEVDRAASPRAVDSHPQVKEEAQRSADDWKHGSEPGSVALKNINLIPSEKGQTCGRSKKKRKKNTNGTKRHKEAKNNLQISACTEEQARTNADSSFPDADFPEEQMKKAGGHGQSELFPDQECQPVKVRDTQVEELSTNERKPPNPVAPSLDNEGALPCIDEQSRTHCDRGADPAATGQEDTRREPGEGSPTNLRAKEMANPEASQVFTSSCMDAAGQSPRSLLCSSNEEAKEAPAKETKPKPLSLSEYRQRQQQRRSNDGSARSVAENQSASKWPTLPELPTQLADLPCLKVPPPPTKVAVPELVKESEKSASSSTTPAPPGKACAKSPSVSTPTSMPAPKPVPPLQPGSVTTAATTAPLPAVPSLPSQVGAFPPMGMHVPPPPLPPYLPPVPGAFLPPPPDPYILGSQPPLVPSWSPFASLPTNYQSFPPLATEVCPPVFHTVPPVPPPTWPPPPLPLPPFPPSLPYNSAEWTLAPPPPFWNGIPIPPPVLPIPYGDQGTLIQTPPVGTLSALPDGAVAQQSLPLTPEPSSSGQLSLATKEKSGLPAQVSQVPLPATVKITSRRVSDPRRQAQSLAADSKAEMNSSSFQSLAKVHLPQSAVKPSGHVEKNAIPQESYSVSQSQQPTEFTGTLKPPKEPSSLPALQPTEAVGQPLAPSGPKEKSFTLSAATQSGKKAPPPSHLQKEEDSSLSAASTQEKLAMPTEACIKEAAQTAPNCPGLSVSQKLPVSGQILKKPTSTWKKQPLISIAQHNCHKDTVQAFINEVGIEASDLSSLLEQFEKIEAKKETPSMAKSQENVPTGNENPKAQQEKKMVDWLQAPELTNVAGLTPPATPPHQLWKPLAAVSLLQKAGSPKSVRLLKSLSKPHRKALTPVHVGSGEHDYCQVIAAQRKEGARWNVKHNLDITIKPIKTMTKQVLEQPATNQHLTTTRVDPADTLNIACQNPKETPSHADAGEGQVKPPDLVAADMSLVMSEEPLLESSCKSPCKEPLDHRTSTPRSMARGSSESCSVLLSPAASPCRDAEEPSLQQPQEVQQKRLASKKSLRCYRSRQKSVSPEKDGWRGRSNRTSRSFSSSSDGDSDSSSSFSSSSRSRSPPSKRWRRCRSRSSSSSSSGRSWSRTRGRSRSSSCSSCFSRSSSRSSSVHRRRGRRKRCDSSSSRERYLRQKIRYKERAIEERRVVFIGKIPSRMTRSELRHRFSIFGDIEDCTLHFREHGDNYGFVTYRYAEEAFAAIEGGHTLCRPDEQPFDLCFGGRRQFCKRNYTDLDSNRDDFKPVSVKNKFDALDFDTLLKQAQRNLQR</sequence>
<feature type="region of interest" description="Disordered" evidence="9">
    <location>
        <begin position="1172"/>
        <end position="1193"/>
    </location>
</feature>
<dbReference type="InterPro" id="IPR000504">
    <property type="entry name" value="RRM_dom"/>
</dbReference>
<feature type="compositionally biased region" description="Basic residues" evidence="9">
    <location>
        <begin position="1425"/>
        <end position="1438"/>
    </location>
</feature>
<dbReference type="GO" id="GO:0003712">
    <property type="term" value="F:transcription coregulator activity"/>
    <property type="evidence" value="ECO:0007669"/>
    <property type="project" value="InterPro"/>
</dbReference>
<evidence type="ECO:0000256" key="1">
    <source>
        <dbReference type="ARBA" id="ARBA00004123"/>
    </source>
</evidence>
<dbReference type="InterPro" id="IPR035979">
    <property type="entry name" value="RBD_domain_sf"/>
</dbReference>
<dbReference type="Gene3D" id="3.30.70.330">
    <property type="match status" value="1"/>
</dbReference>
<evidence type="ECO:0000259" key="10">
    <source>
        <dbReference type="PROSITE" id="PS50102"/>
    </source>
</evidence>
<proteinExistence type="predicted"/>
<feature type="region of interest" description="Disordered" evidence="9">
    <location>
        <begin position="907"/>
        <end position="970"/>
    </location>
</feature>
<feature type="compositionally biased region" description="Low complexity" evidence="9">
    <location>
        <begin position="1512"/>
        <end position="1528"/>
    </location>
</feature>
<feature type="compositionally biased region" description="Low complexity" evidence="9">
    <location>
        <begin position="1493"/>
        <end position="1504"/>
    </location>
</feature>
<dbReference type="CTD" id="23082"/>
<feature type="compositionally biased region" description="Basic and acidic residues" evidence="9">
    <location>
        <begin position="1372"/>
        <end position="1381"/>
    </location>
</feature>
<evidence type="ECO:0000256" key="7">
    <source>
        <dbReference type="ARBA" id="ARBA00023242"/>
    </source>
</evidence>
<dbReference type="KEGG" id="pvt:110077605"/>
<evidence type="ECO:0000256" key="8">
    <source>
        <dbReference type="PROSITE-ProRule" id="PRU00176"/>
    </source>
</evidence>
<evidence type="ECO:0000313" key="11">
    <source>
        <dbReference type="Proteomes" id="UP001652642"/>
    </source>
</evidence>
<dbReference type="SMART" id="SM00360">
    <property type="entry name" value="RRM"/>
    <property type="match status" value="1"/>
</dbReference>